<dbReference type="Proteomes" id="UP001055072">
    <property type="component" value="Unassembled WGS sequence"/>
</dbReference>
<organism evidence="1 2">
    <name type="scientific">Irpex rosettiformis</name>
    <dbReference type="NCBI Taxonomy" id="378272"/>
    <lineage>
        <taxon>Eukaryota</taxon>
        <taxon>Fungi</taxon>
        <taxon>Dikarya</taxon>
        <taxon>Basidiomycota</taxon>
        <taxon>Agaricomycotina</taxon>
        <taxon>Agaricomycetes</taxon>
        <taxon>Polyporales</taxon>
        <taxon>Irpicaceae</taxon>
        <taxon>Irpex</taxon>
    </lineage>
</organism>
<proteinExistence type="predicted"/>
<evidence type="ECO:0000313" key="2">
    <source>
        <dbReference type="Proteomes" id="UP001055072"/>
    </source>
</evidence>
<accession>A0ACB8U5R6</accession>
<name>A0ACB8U5R6_9APHY</name>
<protein>
    <submittedName>
        <fullName evidence="1">Uncharacterized protein</fullName>
    </submittedName>
</protein>
<sequence length="142" mass="16380">MATEAQAQDILQKVSQKMHEVDHASRQLEEAKVMLGKTRKRSDIIGEAIRSLRKRRRLVETHYVMILKKDERLHNGTRSWKPQEPGQPEIDHSYIREESDDQDTSDFVESSDVSLQGCDSMDESDDSARYREVDGNDEDSSD</sequence>
<dbReference type="EMBL" id="MU274910">
    <property type="protein sequence ID" value="KAI0089658.1"/>
    <property type="molecule type" value="Genomic_DNA"/>
</dbReference>
<evidence type="ECO:0000313" key="1">
    <source>
        <dbReference type="EMBL" id="KAI0089658.1"/>
    </source>
</evidence>
<keyword evidence="2" id="KW-1185">Reference proteome</keyword>
<reference evidence="1" key="1">
    <citation type="journal article" date="2021" name="Environ. Microbiol.">
        <title>Gene family expansions and transcriptome signatures uncover fungal adaptations to wood decay.</title>
        <authorList>
            <person name="Hage H."/>
            <person name="Miyauchi S."/>
            <person name="Viragh M."/>
            <person name="Drula E."/>
            <person name="Min B."/>
            <person name="Chaduli D."/>
            <person name="Navarro D."/>
            <person name="Favel A."/>
            <person name="Norest M."/>
            <person name="Lesage-Meessen L."/>
            <person name="Balint B."/>
            <person name="Merenyi Z."/>
            <person name="de Eugenio L."/>
            <person name="Morin E."/>
            <person name="Martinez A.T."/>
            <person name="Baldrian P."/>
            <person name="Stursova M."/>
            <person name="Martinez M.J."/>
            <person name="Novotny C."/>
            <person name="Magnuson J.K."/>
            <person name="Spatafora J.W."/>
            <person name="Maurice S."/>
            <person name="Pangilinan J."/>
            <person name="Andreopoulos W."/>
            <person name="LaButti K."/>
            <person name="Hundley H."/>
            <person name="Na H."/>
            <person name="Kuo A."/>
            <person name="Barry K."/>
            <person name="Lipzen A."/>
            <person name="Henrissat B."/>
            <person name="Riley R."/>
            <person name="Ahrendt S."/>
            <person name="Nagy L.G."/>
            <person name="Grigoriev I.V."/>
            <person name="Martin F."/>
            <person name="Rosso M.N."/>
        </authorList>
    </citation>
    <scope>NUCLEOTIDE SEQUENCE</scope>
    <source>
        <strain evidence="1">CBS 384.51</strain>
    </source>
</reference>
<comment type="caution">
    <text evidence="1">The sequence shown here is derived from an EMBL/GenBank/DDBJ whole genome shotgun (WGS) entry which is preliminary data.</text>
</comment>
<gene>
    <name evidence="1" type="ORF">BDY19DRAFT_943609</name>
</gene>